<evidence type="ECO:0000313" key="1">
    <source>
        <dbReference type="EMBL" id="SMX35772.1"/>
    </source>
</evidence>
<name>A0A238K0Y4_9RHOB</name>
<dbReference type="GO" id="GO:0008146">
    <property type="term" value="F:sulfotransferase activity"/>
    <property type="evidence" value="ECO:0007669"/>
    <property type="project" value="InterPro"/>
</dbReference>
<gene>
    <name evidence="1" type="ORF">RUA8715_01174</name>
</gene>
<dbReference type="RefSeq" id="WP_093962635.1">
    <property type="nucleotide sequence ID" value="NZ_FXYG01000001.1"/>
</dbReference>
<dbReference type="InterPro" id="IPR027417">
    <property type="entry name" value="P-loop_NTPase"/>
</dbReference>
<dbReference type="Proteomes" id="UP000202485">
    <property type="component" value="Unassembled WGS sequence"/>
</dbReference>
<dbReference type="EMBL" id="FXYG01000001">
    <property type="protein sequence ID" value="SMX35772.1"/>
    <property type="molecule type" value="Genomic_DNA"/>
</dbReference>
<dbReference type="GO" id="GO:0016020">
    <property type="term" value="C:membrane"/>
    <property type="evidence" value="ECO:0007669"/>
    <property type="project" value="InterPro"/>
</dbReference>
<reference evidence="2" key="1">
    <citation type="submission" date="2017-05" db="EMBL/GenBank/DDBJ databases">
        <authorList>
            <person name="Rodrigo-Torres L."/>
            <person name="Arahal R. D."/>
            <person name="Lucena T."/>
        </authorList>
    </citation>
    <scope>NUCLEOTIDE SEQUENCE [LARGE SCALE GENOMIC DNA]</scope>
    <source>
        <strain evidence="2">CECT 8715</strain>
    </source>
</reference>
<dbReference type="Gene3D" id="3.40.50.300">
    <property type="entry name" value="P-loop containing nucleotide triphosphate hydrolases"/>
    <property type="match status" value="1"/>
</dbReference>
<dbReference type="SUPFAM" id="SSF52540">
    <property type="entry name" value="P-loop containing nucleoside triphosphate hydrolases"/>
    <property type="match status" value="1"/>
</dbReference>
<keyword evidence="1" id="KW-0808">Transferase</keyword>
<keyword evidence="2" id="KW-1185">Reference proteome</keyword>
<organism evidence="1 2">
    <name type="scientific">Ruegeria arenilitoris</name>
    <dbReference type="NCBI Taxonomy" id="1173585"/>
    <lineage>
        <taxon>Bacteria</taxon>
        <taxon>Pseudomonadati</taxon>
        <taxon>Pseudomonadota</taxon>
        <taxon>Alphaproteobacteria</taxon>
        <taxon>Rhodobacterales</taxon>
        <taxon>Roseobacteraceae</taxon>
        <taxon>Ruegeria</taxon>
    </lineage>
</organism>
<evidence type="ECO:0000313" key="2">
    <source>
        <dbReference type="Proteomes" id="UP000202485"/>
    </source>
</evidence>
<dbReference type="OrthoDB" id="288532at2"/>
<proteinExistence type="predicted"/>
<accession>A0A238K0Y4</accession>
<dbReference type="InterPro" id="IPR005331">
    <property type="entry name" value="Sulfotransferase"/>
</dbReference>
<dbReference type="AlphaFoldDB" id="A0A238K0Y4"/>
<sequence length="215" mass="25339">MILSTGRSYIFIHIPKTGGTSLALALEQRAMKDDILVGDTPKAQRRNKRNRSLKTAGRLWKHSRLTDLRGLLPDQQMQEMFVFTLIRNPWDRMVSYYHWLRDQSFDHPAVHLAGRLDFEAFVLHPEIQHSFRENPFPSYVSDVNGTDLCRGYIRIESFQRDAAPLFDHLGFRLDLPHENRSARRAEYANYYSVQAKKAVFDVCREDIERFEYQFE</sequence>
<dbReference type="Pfam" id="PF03567">
    <property type="entry name" value="Sulfotransfer_2"/>
    <property type="match status" value="1"/>
</dbReference>
<protein>
    <submittedName>
        <fullName evidence="1">Sulfotransferase family protein</fullName>
    </submittedName>
</protein>